<dbReference type="Proteomes" id="UP001046870">
    <property type="component" value="Chromosome 13"/>
</dbReference>
<dbReference type="GO" id="GO:0015872">
    <property type="term" value="P:dopamine transport"/>
    <property type="evidence" value="ECO:0007669"/>
    <property type="project" value="UniProtKB-ARBA"/>
</dbReference>
<dbReference type="PROSITE" id="PS00216">
    <property type="entry name" value="SUGAR_TRANSPORT_1"/>
    <property type="match status" value="1"/>
</dbReference>
<dbReference type="AlphaFoldDB" id="A0A9D3PU46"/>
<dbReference type="InterPro" id="IPR005828">
    <property type="entry name" value="MFS_sugar_transport-like"/>
</dbReference>
<comment type="similarity">
    <text evidence="5">Belongs to the major facilitator (TC 2.A.1) superfamily. Organic cation transporter (TC 2.A.1.19) family.</text>
</comment>
<comment type="catalytic activity">
    <reaction evidence="21">
        <text>(R)-salsolinol(in) = (R)-salsolinol(out)</text>
        <dbReference type="Rhea" id="RHEA:74791"/>
        <dbReference type="ChEBI" id="CHEBI:194082"/>
    </reaction>
</comment>
<evidence type="ECO:0000256" key="10">
    <source>
        <dbReference type="ARBA" id="ARBA00023065"/>
    </source>
</evidence>
<dbReference type="GO" id="GO:0051608">
    <property type="term" value="P:histamine transport"/>
    <property type="evidence" value="ECO:0007669"/>
    <property type="project" value="UniProtKB-ARBA"/>
</dbReference>
<keyword evidence="7" id="KW-1003">Cell membrane</keyword>
<feature type="transmembrane region" description="Helical" evidence="28">
    <location>
        <begin position="463"/>
        <end position="483"/>
    </location>
</feature>
<protein>
    <recommendedName>
        <fullName evidence="26">Solute carrier family 22 member 3</fullName>
    </recommendedName>
    <alternativeName>
        <fullName evidence="27">Organic cation transporter 3</fullName>
    </alternativeName>
</protein>
<evidence type="ECO:0000256" key="17">
    <source>
        <dbReference type="ARBA" id="ARBA00035901"/>
    </source>
</evidence>
<feature type="transmembrane region" description="Helical" evidence="28">
    <location>
        <begin position="20"/>
        <end position="43"/>
    </location>
</feature>
<feature type="transmembrane region" description="Helical" evidence="28">
    <location>
        <begin position="495"/>
        <end position="512"/>
    </location>
</feature>
<dbReference type="GO" id="GO:0016324">
    <property type="term" value="C:apical plasma membrane"/>
    <property type="evidence" value="ECO:0007669"/>
    <property type="project" value="UniProtKB-SubCell"/>
</dbReference>
<evidence type="ECO:0000256" key="28">
    <source>
        <dbReference type="SAM" id="Phobius"/>
    </source>
</evidence>
<feature type="transmembrane region" description="Helical" evidence="28">
    <location>
        <begin position="403"/>
        <end position="422"/>
    </location>
</feature>
<dbReference type="GO" id="GO:0016323">
    <property type="term" value="C:basolateral plasma membrane"/>
    <property type="evidence" value="ECO:0007669"/>
    <property type="project" value="UniProtKB-SubCell"/>
</dbReference>
<feature type="domain" description="Major facilitator superfamily (MFS) profile" evidence="29">
    <location>
        <begin position="104"/>
        <end position="516"/>
    </location>
</feature>
<evidence type="ECO:0000256" key="12">
    <source>
        <dbReference type="ARBA" id="ARBA00023136"/>
    </source>
</evidence>
<feature type="transmembrane region" description="Helical" evidence="28">
    <location>
        <begin position="428"/>
        <end position="451"/>
    </location>
</feature>
<comment type="catalytic activity">
    <reaction evidence="22">
        <text>guanidine(out) = guanidine(in)</text>
        <dbReference type="Rhea" id="RHEA:73883"/>
        <dbReference type="ChEBI" id="CHEBI:30087"/>
    </reaction>
</comment>
<dbReference type="InterPro" id="IPR004749">
    <property type="entry name" value="Orgcat_transp/SVOP"/>
</dbReference>
<keyword evidence="31" id="KW-1185">Reference proteome</keyword>
<organism evidence="30 31">
    <name type="scientific">Megalops atlanticus</name>
    <name type="common">Tarpon</name>
    <name type="synonym">Clupea gigantea</name>
    <dbReference type="NCBI Taxonomy" id="7932"/>
    <lineage>
        <taxon>Eukaryota</taxon>
        <taxon>Metazoa</taxon>
        <taxon>Chordata</taxon>
        <taxon>Craniata</taxon>
        <taxon>Vertebrata</taxon>
        <taxon>Euteleostomi</taxon>
        <taxon>Actinopterygii</taxon>
        <taxon>Neopterygii</taxon>
        <taxon>Teleostei</taxon>
        <taxon>Elopiformes</taxon>
        <taxon>Megalopidae</taxon>
        <taxon>Megalops</taxon>
    </lineage>
</organism>
<dbReference type="GO" id="GO:0015874">
    <property type="term" value="P:norepinephrine transport"/>
    <property type="evidence" value="ECO:0007669"/>
    <property type="project" value="UniProtKB-ARBA"/>
</dbReference>
<comment type="catalytic activity">
    <reaction evidence="20">
        <text>spermidine(in) = spermidine(out)</text>
        <dbReference type="Rhea" id="RHEA:35039"/>
        <dbReference type="ChEBI" id="CHEBI:57834"/>
    </reaction>
</comment>
<dbReference type="GO" id="GO:0005326">
    <property type="term" value="F:neurotransmitter transmembrane transporter activity"/>
    <property type="evidence" value="ECO:0007669"/>
    <property type="project" value="UniProtKB-ARBA"/>
</dbReference>
<comment type="subcellular location">
    <subcellularLocation>
        <location evidence="2">Apical cell membrane</location>
        <topology evidence="2">Multi-pass membrane protein</topology>
    </subcellularLocation>
    <subcellularLocation>
        <location evidence="3">Basolateral cell membrane</location>
        <topology evidence="3">Multi-pass membrane protein</topology>
    </subcellularLocation>
    <subcellularLocation>
        <location evidence="1">Mitochondrion membrane</location>
    </subcellularLocation>
    <subcellularLocation>
        <location evidence="4">Nucleus outer membrane</location>
    </subcellularLocation>
</comment>
<evidence type="ECO:0000256" key="15">
    <source>
        <dbReference type="ARBA" id="ARBA00035884"/>
    </source>
</evidence>
<accession>A0A9D3PU46</accession>
<dbReference type="GO" id="GO:0008504">
    <property type="term" value="F:monoamine transmembrane transporter activity"/>
    <property type="evidence" value="ECO:0007669"/>
    <property type="project" value="UniProtKB-ARBA"/>
</dbReference>
<keyword evidence="10" id="KW-0406">Ion transport</keyword>
<feature type="transmembrane region" description="Helical" evidence="28">
    <location>
        <begin position="173"/>
        <end position="191"/>
    </location>
</feature>
<evidence type="ECO:0000256" key="1">
    <source>
        <dbReference type="ARBA" id="ARBA00004325"/>
    </source>
</evidence>
<evidence type="ECO:0000256" key="19">
    <source>
        <dbReference type="ARBA" id="ARBA00036483"/>
    </source>
</evidence>
<comment type="catalytic activity">
    <reaction evidence="19">
        <text>dopamine(out) = dopamine(in)</text>
        <dbReference type="Rhea" id="RHEA:73863"/>
        <dbReference type="ChEBI" id="CHEBI:59905"/>
    </reaction>
</comment>
<evidence type="ECO:0000256" key="14">
    <source>
        <dbReference type="ARBA" id="ARBA00023242"/>
    </source>
</evidence>
<feature type="transmembrane region" description="Helical" evidence="28">
    <location>
        <begin position="231"/>
        <end position="254"/>
    </location>
</feature>
<dbReference type="GO" id="GO:0005640">
    <property type="term" value="C:nuclear outer membrane"/>
    <property type="evidence" value="ECO:0007669"/>
    <property type="project" value="UniProtKB-SubCell"/>
</dbReference>
<comment type="catalytic activity">
    <reaction evidence="25">
        <text>histamine(out) = histamine(in)</text>
        <dbReference type="Rhea" id="RHEA:73879"/>
        <dbReference type="ChEBI" id="CHEBI:58432"/>
    </reaction>
</comment>
<evidence type="ECO:0000256" key="23">
    <source>
        <dbReference type="ARBA" id="ARBA00036845"/>
    </source>
</evidence>
<feature type="transmembrane region" description="Helical" evidence="28">
    <location>
        <begin position="375"/>
        <end position="396"/>
    </location>
</feature>
<proteinExistence type="inferred from homology"/>
<gene>
    <name evidence="30" type="ORF">MATL_G00155910</name>
</gene>
<evidence type="ECO:0000256" key="13">
    <source>
        <dbReference type="ARBA" id="ARBA00023180"/>
    </source>
</evidence>
<dbReference type="GO" id="GO:0031966">
    <property type="term" value="C:mitochondrial membrane"/>
    <property type="evidence" value="ECO:0007669"/>
    <property type="project" value="UniProtKB-SubCell"/>
</dbReference>
<comment type="catalytic activity">
    <reaction evidence="15">
        <text>agmatine(out) = agmatine(in)</text>
        <dbReference type="Rhea" id="RHEA:72131"/>
        <dbReference type="ChEBI" id="CHEBI:58145"/>
    </reaction>
</comment>
<evidence type="ECO:0000256" key="5">
    <source>
        <dbReference type="ARBA" id="ARBA00009203"/>
    </source>
</evidence>
<keyword evidence="11" id="KW-0496">Mitochondrion</keyword>
<evidence type="ECO:0000256" key="9">
    <source>
        <dbReference type="ARBA" id="ARBA00022989"/>
    </source>
</evidence>
<keyword evidence="8 28" id="KW-0812">Transmembrane</keyword>
<feature type="transmembrane region" description="Helical" evidence="28">
    <location>
        <begin position="260"/>
        <end position="278"/>
    </location>
</feature>
<evidence type="ECO:0000256" key="21">
    <source>
        <dbReference type="ARBA" id="ARBA00036661"/>
    </source>
</evidence>
<dbReference type="OrthoDB" id="5141738at2759"/>
<dbReference type="GO" id="GO:0015651">
    <property type="term" value="F:quaternary ammonium group transmembrane transporter activity"/>
    <property type="evidence" value="ECO:0007669"/>
    <property type="project" value="UniProtKB-ARBA"/>
</dbReference>
<feature type="transmembrane region" description="Helical" evidence="28">
    <location>
        <begin position="149"/>
        <end position="166"/>
    </location>
</feature>
<keyword evidence="12 28" id="KW-0472">Membrane</keyword>
<evidence type="ECO:0000256" key="16">
    <source>
        <dbReference type="ARBA" id="ARBA00035897"/>
    </source>
</evidence>
<dbReference type="InterPro" id="IPR020846">
    <property type="entry name" value="MFS_dom"/>
</dbReference>
<evidence type="ECO:0000256" key="3">
    <source>
        <dbReference type="ARBA" id="ARBA00004554"/>
    </source>
</evidence>
<keyword evidence="14" id="KW-0539">Nucleus</keyword>
<evidence type="ECO:0000256" key="25">
    <source>
        <dbReference type="ARBA" id="ARBA00037001"/>
    </source>
</evidence>
<sequence length="550" mass="61185">MPSFDELLVAVGEFGPYQKVVCFLGCIPGILFAFTFVGVVFLGNTPKHWCRAPGAELIRDQCGWSEEQLRELTVPRSEQGSFSSCQRYHVDWNSSEISCRDPAGWRPATNSTPLAPCDSGWVFEQSHSTVVTEFELVCENEWKADLNQALLNAGFLLGAVVIGYAADKYGRKLCFLISIFGLGVSGVGMIFSPNYIVLLVFRVIQGVFGKGAWMSIYVLVTEMVTSDHRRLVGIVTQIFFTLGVIILPGIAYFIPAWKDLQLTLTIPCFLLMVYYWAIPESPRWLFTMGRREEALRITADMARRNGKTLPPEYTEMEVLEPSSEDTEACNPSPLDVFKTPEMRKYTLILMYSWFTSSVVYQGMVMRLGIVQGNLYLEFFISGVVELPSALIFYLTVDRLGRRIPFFLSNIVGGLSCLATAFIPDDILWLKTTIAVIGRLAVTLGYEIVYLVSTEVYPTALRNIGVSITSAFSDVGGIVAPFFLFRLVSVWTELPMVLYGIMSLMYGALVLLLPETKGIDLPETMDDVVALGRISKDKGNITSKSDTAGMV</sequence>
<evidence type="ECO:0000256" key="18">
    <source>
        <dbReference type="ARBA" id="ARBA00036470"/>
    </source>
</evidence>
<dbReference type="EMBL" id="JAFDVH010000013">
    <property type="protein sequence ID" value="KAG7465661.1"/>
    <property type="molecule type" value="Genomic_DNA"/>
</dbReference>
<evidence type="ECO:0000256" key="2">
    <source>
        <dbReference type="ARBA" id="ARBA00004424"/>
    </source>
</evidence>
<dbReference type="SUPFAM" id="SSF103473">
    <property type="entry name" value="MFS general substrate transporter"/>
    <property type="match status" value="1"/>
</dbReference>
<evidence type="ECO:0000256" key="11">
    <source>
        <dbReference type="ARBA" id="ARBA00023128"/>
    </source>
</evidence>
<evidence type="ECO:0000256" key="7">
    <source>
        <dbReference type="ARBA" id="ARBA00022475"/>
    </source>
</evidence>
<evidence type="ECO:0000256" key="4">
    <source>
        <dbReference type="ARBA" id="ARBA00004649"/>
    </source>
</evidence>
<dbReference type="InterPro" id="IPR005829">
    <property type="entry name" value="Sugar_transporter_CS"/>
</dbReference>
<name>A0A9D3PU46_MEGAT</name>
<evidence type="ECO:0000256" key="22">
    <source>
        <dbReference type="ARBA" id="ARBA00036754"/>
    </source>
</evidence>
<evidence type="ECO:0000256" key="27">
    <source>
        <dbReference type="ARBA" id="ARBA00079877"/>
    </source>
</evidence>
<evidence type="ECO:0000256" key="24">
    <source>
        <dbReference type="ARBA" id="ARBA00036998"/>
    </source>
</evidence>
<dbReference type="Gene3D" id="1.20.1250.20">
    <property type="entry name" value="MFS general substrate transporter like domains"/>
    <property type="match status" value="1"/>
</dbReference>
<keyword evidence="9 28" id="KW-1133">Transmembrane helix</keyword>
<dbReference type="FunFam" id="1.20.1250.20:FF:000165">
    <property type="entry name" value="Solute carrier family 22 member 3"/>
    <property type="match status" value="1"/>
</dbReference>
<feature type="transmembrane region" description="Helical" evidence="28">
    <location>
        <begin position="348"/>
        <end position="369"/>
    </location>
</feature>
<comment type="catalytic activity">
    <reaction evidence="18">
        <text>serotonin(out) = serotonin(in)</text>
        <dbReference type="Rhea" id="RHEA:73867"/>
        <dbReference type="ChEBI" id="CHEBI:350546"/>
    </reaction>
</comment>
<comment type="caution">
    <text evidence="30">The sequence shown here is derived from an EMBL/GenBank/DDBJ whole genome shotgun (WGS) entry which is preliminary data.</text>
</comment>
<dbReference type="InterPro" id="IPR036259">
    <property type="entry name" value="MFS_trans_sf"/>
</dbReference>
<dbReference type="GO" id="GO:0006837">
    <property type="term" value="P:serotonin transport"/>
    <property type="evidence" value="ECO:0007669"/>
    <property type="project" value="UniProtKB-ARBA"/>
</dbReference>
<comment type="catalytic activity">
    <reaction evidence="23">
        <text>(R)-noradrenaline(out) = (R)-noradrenaline(in)</text>
        <dbReference type="Rhea" id="RHEA:73871"/>
        <dbReference type="ChEBI" id="CHEBI:72587"/>
    </reaction>
</comment>
<dbReference type="PANTHER" id="PTHR24064">
    <property type="entry name" value="SOLUTE CARRIER FAMILY 22 MEMBER"/>
    <property type="match status" value="1"/>
</dbReference>
<reference evidence="30" key="1">
    <citation type="submission" date="2021-01" db="EMBL/GenBank/DDBJ databases">
        <authorList>
            <person name="Zahm M."/>
            <person name="Roques C."/>
            <person name="Cabau C."/>
            <person name="Klopp C."/>
            <person name="Donnadieu C."/>
            <person name="Jouanno E."/>
            <person name="Lampietro C."/>
            <person name="Louis A."/>
            <person name="Herpin A."/>
            <person name="Echchiki A."/>
            <person name="Berthelot C."/>
            <person name="Parey E."/>
            <person name="Roest-Crollius H."/>
            <person name="Braasch I."/>
            <person name="Postlethwait J."/>
            <person name="Bobe J."/>
            <person name="Montfort J."/>
            <person name="Bouchez O."/>
            <person name="Begum T."/>
            <person name="Mejri S."/>
            <person name="Adams A."/>
            <person name="Chen W.-J."/>
            <person name="Guiguen Y."/>
        </authorList>
    </citation>
    <scope>NUCLEOTIDE SEQUENCE</scope>
    <source>
        <strain evidence="30">YG-15Mar2019-1</strain>
        <tissue evidence="30">Brain</tissue>
    </source>
</reference>
<evidence type="ECO:0000256" key="26">
    <source>
        <dbReference type="ARBA" id="ARBA00072456"/>
    </source>
</evidence>
<evidence type="ECO:0000256" key="20">
    <source>
        <dbReference type="ARBA" id="ARBA00036490"/>
    </source>
</evidence>
<comment type="catalytic activity">
    <reaction evidence="16">
        <text>(R)-adrenaline(out) = (R)-adrenaline(in)</text>
        <dbReference type="Rhea" id="RHEA:73875"/>
        <dbReference type="ChEBI" id="CHEBI:71406"/>
    </reaction>
</comment>
<keyword evidence="6" id="KW-0813">Transport</keyword>
<dbReference type="NCBIfam" id="TIGR00898">
    <property type="entry name" value="2A0119"/>
    <property type="match status" value="1"/>
</dbReference>
<evidence type="ECO:0000256" key="6">
    <source>
        <dbReference type="ARBA" id="ARBA00022448"/>
    </source>
</evidence>
<evidence type="ECO:0000313" key="30">
    <source>
        <dbReference type="EMBL" id="KAG7465661.1"/>
    </source>
</evidence>
<dbReference type="GO" id="GO:0006811">
    <property type="term" value="P:monoatomic ion transport"/>
    <property type="evidence" value="ECO:0007669"/>
    <property type="project" value="UniProtKB-KW"/>
</dbReference>
<dbReference type="PROSITE" id="PS50850">
    <property type="entry name" value="MFS"/>
    <property type="match status" value="1"/>
</dbReference>
<evidence type="ECO:0000259" key="29">
    <source>
        <dbReference type="PROSITE" id="PS50850"/>
    </source>
</evidence>
<comment type="catalytic activity">
    <reaction evidence="24">
        <text>tyramine(in) = tyramine(out)</text>
        <dbReference type="Rhea" id="RHEA:74783"/>
        <dbReference type="ChEBI" id="CHEBI:327995"/>
    </reaction>
</comment>
<evidence type="ECO:0000313" key="31">
    <source>
        <dbReference type="Proteomes" id="UP001046870"/>
    </source>
</evidence>
<comment type="catalytic activity">
    <reaction evidence="17">
        <text>L-histidyl-L-proline diketopiperazine(in) = L-histidyl-L-proline diketopiperazine(out)</text>
        <dbReference type="Rhea" id="RHEA:74787"/>
        <dbReference type="ChEBI" id="CHEBI:90039"/>
    </reaction>
</comment>
<keyword evidence="13" id="KW-0325">Glycoprotein</keyword>
<dbReference type="Pfam" id="PF00083">
    <property type="entry name" value="Sugar_tr"/>
    <property type="match status" value="1"/>
</dbReference>
<evidence type="ECO:0000256" key="8">
    <source>
        <dbReference type="ARBA" id="ARBA00022692"/>
    </source>
</evidence>